<comment type="caution">
    <text evidence="11">The sequence shown here is derived from an EMBL/GenBank/DDBJ whole genome shotgun (WGS) entry which is preliminary data.</text>
</comment>
<evidence type="ECO:0000256" key="1">
    <source>
        <dbReference type="ARBA" id="ARBA00004906"/>
    </source>
</evidence>
<dbReference type="SMART" id="SM00985">
    <property type="entry name" value="UBA_e1_C"/>
    <property type="match status" value="1"/>
</dbReference>
<dbReference type="InterPro" id="IPR019572">
    <property type="entry name" value="UBA_E1_SCCH"/>
</dbReference>
<dbReference type="InterPro" id="IPR018965">
    <property type="entry name" value="Ub-activating_enz_E1_C"/>
</dbReference>
<dbReference type="InterPro" id="IPR035985">
    <property type="entry name" value="Ubiquitin-activating_enz"/>
</dbReference>
<comment type="similarity">
    <text evidence="2">Belongs to the ubiquitin-activating E1 family.</text>
</comment>
<feature type="compositionally biased region" description="Acidic residues" evidence="8">
    <location>
        <begin position="261"/>
        <end position="274"/>
    </location>
</feature>
<feature type="chain" id="PRO_5003836427" description="Ubiquitin-activating enzyme E1 C-terminal domain-containing protein" evidence="9">
    <location>
        <begin position="21"/>
        <end position="1293"/>
    </location>
</feature>
<keyword evidence="4" id="KW-0547">Nucleotide-binding</keyword>
<dbReference type="InterPro" id="IPR042063">
    <property type="entry name" value="Ubi_acti_E1_SCCH"/>
</dbReference>
<feature type="signal peptide" evidence="9">
    <location>
        <begin position="1"/>
        <end position="20"/>
    </location>
</feature>
<evidence type="ECO:0000256" key="5">
    <source>
        <dbReference type="ARBA" id="ARBA00022786"/>
    </source>
</evidence>
<evidence type="ECO:0000256" key="2">
    <source>
        <dbReference type="ARBA" id="ARBA00005673"/>
    </source>
</evidence>
<evidence type="ECO:0000313" key="11">
    <source>
        <dbReference type="EMBL" id="EJK53689.1"/>
    </source>
</evidence>
<keyword evidence="12" id="KW-1185">Reference proteome</keyword>
<feature type="compositionally biased region" description="Polar residues" evidence="8">
    <location>
        <begin position="26"/>
        <end position="44"/>
    </location>
</feature>
<protein>
    <recommendedName>
        <fullName evidence="10">Ubiquitin-activating enzyme E1 C-terminal domain-containing protein</fullName>
    </recommendedName>
</protein>
<name>K0RNA4_THAOC</name>
<dbReference type="Proteomes" id="UP000266841">
    <property type="component" value="Unassembled WGS sequence"/>
</dbReference>
<dbReference type="InterPro" id="IPR045886">
    <property type="entry name" value="ThiF/MoeB/HesA"/>
</dbReference>
<feature type="region of interest" description="Disordered" evidence="8">
    <location>
        <begin position="124"/>
        <end position="150"/>
    </location>
</feature>
<keyword evidence="6" id="KW-0067">ATP-binding</keyword>
<dbReference type="Pfam" id="PF00899">
    <property type="entry name" value="ThiF"/>
    <property type="match status" value="1"/>
</dbReference>
<dbReference type="Gene3D" id="3.40.50.720">
    <property type="entry name" value="NAD(P)-binding Rossmann-like Domain"/>
    <property type="match status" value="1"/>
</dbReference>
<feature type="compositionally biased region" description="Basic and acidic residues" evidence="8">
    <location>
        <begin position="133"/>
        <end position="144"/>
    </location>
</feature>
<dbReference type="Gene3D" id="2.40.30.180">
    <property type="entry name" value="Ubiquitin-activating enzyme E1, FCCH domain"/>
    <property type="match status" value="1"/>
</dbReference>
<evidence type="ECO:0000256" key="6">
    <source>
        <dbReference type="ARBA" id="ARBA00022840"/>
    </source>
</evidence>
<dbReference type="eggNOG" id="KOG2012">
    <property type="taxonomic scope" value="Eukaryota"/>
</dbReference>
<dbReference type="GO" id="GO:0031510">
    <property type="term" value="C:SUMO activating enzyme complex"/>
    <property type="evidence" value="ECO:0007669"/>
    <property type="project" value="TreeGrafter"/>
</dbReference>
<organism evidence="11 12">
    <name type="scientific">Thalassiosira oceanica</name>
    <name type="common">Marine diatom</name>
    <dbReference type="NCBI Taxonomy" id="159749"/>
    <lineage>
        <taxon>Eukaryota</taxon>
        <taxon>Sar</taxon>
        <taxon>Stramenopiles</taxon>
        <taxon>Ochrophyta</taxon>
        <taxon>Bacillariophyta</taxon>
        <taxon>Coscinodiscophyceae</taxon>
        <taxon>Thalassiosirophycidae</taxon>
        <taxon>Thalassiosirales</taxon>
        <taxon>Thalassiosiraceae</taxon>
        <taxon>Thalassiosira</taxon>
    </lineage>
</organism>
<dbReference type="InterPro" id="IPR038252">
    <property type="entry name" value="UBA_E1_C_sf"/>
</dbReference>
<keyword evidence="9" id="KW-0732">Signal</keyword>
<sequence>MGTRFLLAAICICCVARANAGPWRPPQTSLKASNSYPQHIATPSNDLHSRRLSFGLSRDSSSWRKRRRKHLASVLNVRGGADSSHAQESASSVNDADDDERYSRQMYALGARAHKLVRSTTAILDGPLGGKCSPRDRDETHETSTSDTPSGLLYELAKNLALSGVGRIVLVEGDDAIASHERHYFDGTLDDLGAAYHRAAIAEISNNQGDETIEEGHASSLEDGATLLSEYIQRLNPGVQVDVINREKLVQLLEGRGNASEESDDDDDDDDEEDRVSLGSNPVVVCVDRSLSSQMEMNDVCRSQESATIPFISVETAGIHAKVFCDFGDDFVVVDEDGETPRSTLLDKVEAFEEQTDDEALYQVTCVEGERHDVSRDDEIEFVGQHGDDRMVLGSPVFPRCKVVSVKTPTQFVVKELKSTGDAGSTFDSLLAGEARSFARIKMPRQLSFKSLRNLLKQPAGDGPESKRISNCWENDSLFTPVLDKSFDPERRRAVLSSMVALDAFVEKRGRLPSRPRRATEKSDMQKFYAMMEAVSDYMADDCSDIVKQFAETCRAKFTPVQAVCGALGAQEVLKAATGLYNPVNQFLLYDCDEILQDNQSSDEEIEPSLSSGQAYILGDEICTKLSTSRLFLVGAGAIGCELLKNLAAMGSGLTVDADDGCIVLTDMDTIEKSNLSRQLLFRDHDVGEFKSVAAKAAMMRFSADCNVESYTSRVGEEEDGPFNDEFWSSGCDVVMNALDNIEARLFVDSQCVTHGLGLLDAGTLGPKGNVQVVVPHESESYGSSVDPPEPDIPVCTLKNFPYEVSHTIQWARDLFGGYFHRRPRQANDHVAEMANSEELSTFATSLIEKLGEDAALDMAKELSEDLGSIPFIVGTADTSDPEYVQAVKASSLKWAISQAHQLFFLSMNELIDKHPVDSLDDEGAPFWSGTRRAPKPLRFIPLDSEEDEVSAQQVIINERLSQFVRSAARLRMEMFISSDNGELSLIEPEEALKALEDDATEKYKKRKSKEILHNLSGGGEQDAVSLILDELNGAKTGASFMPHFNLADFEKDDESNGHVAFVTAASNLRALCYSIPPADAMETRRIAGRIVPAMITTTGLVSALSCLELVKLLKGLPLTSHRNAFVNLALPFFAFTAPLPPEEISGMDGKTHTIWDRVVIKGSSKNPGHEMTLSRFLKKVQQSVKLGDNAEVSSISYGPYMVYANFLHSDDEELLSTSVLDMVKEAITSEDDDDFVESEERKGASQPEDSGVAVAKLGQKKYIDLSVTVEDLETGEEFELPPVRLMKGGIGR</sequence>
<dbReference type="PANTHER" id="PTHR10953:SF4">
    <property type="entry name" value="UBIQUITIN-ACTIVATING ENZYME E1 C-TERMINAL DOMAIN-CONTAINING PROTEIN"/>
    <property type="match status" value="1"/>
</dbReference>
<comment type="pathway">
    <text evidence="1">Protein modification; protein ubiquitination.</text>
</comment>
<dbReference type="Gene3D" id="3.10.290.60">
    <property type="entry name" value="Ubiquitin-activating enzyme E1, UFD domain"/>
    <property type="match status" value="1"/>
</dbReference>
<dbReference type="Gene3D" id="1.10.10.2660">
    <property type="entry name" value="Ubiquitin-activating enzyme E1, SCCH domain"/>
    <property type="match status" value="1"/>
</dbReference>
<dbReference type="OMA" id="FWSGTRR"/>
<dbReference type="InterPro" id="IPR042449">
    <property type="entry name" value="Ub-E1_IAD_1"/>
</dbReference>
<evidence type="ECO:0000256" key="3">
    <source>
        <dbReference type="ARBA" id="ARBA00022598"/>
    </source>
</evidence>
<reference evidence="11 12" key="1">
    <citation type="journal article" date="2012" name="Genome Biol.">
        <title>Genome and low-iron response of an oceanic diatom adapted to chronic iron limitation.</title>
        <authorList>
            <person name="Lommer M."/>
            <person name="Specht M."/>
            <person name="Roy A.S."/>
            <person name="Kraemer L."/>
            <person name="Andreson R."/>
            <person name="Gutowska M.A."/>
            <person name="Wolf J."/>
            <person name="Bergner S.V."/>
            <person name="Schilhabel M.B."/>
            <person name="Klostermeier U.C."/>
            <person name="Beiko R.G."/>
            <person name="Rosenstiel P."/>
            <person name="Hippler M."/>
            <person name="Laroche J."/>
        </authorList>
    </citation>
    <scope>NUCLEOTIDE SEQUENCE [LARGE SCALE GENOMIC DNA]</scope>
    <source>
        <strain evidence="11 12">CCMP1005</strain>
    </source>
</reference>
<dbReference type="Pfam" id="PF09358">
    <property type="entry name" value="E1_UFD"/>
    <property type="match status" value="1"/>
</dbReference>
<feature type="region of interest" description="Disordered" evidence="8">
    <location>
        <begin position="76"/>
        <end position="99"/>
    </location>
</feature>
<dbReference type="SUPFAM" id="SSF69572">
    <property type="entry name" value="Activating enzymes of the ubiquitin-like proteins"/>
    <property type="match status" value="2"/>
</dbReference>
<evidence type="ECO:0000259" key="10">
    <source>
        <dbReference type="SMART" id="SM00985"/>
    </source>
</evidence>
<dbReference type="InterPro" id="IPR000594">
    <property type="entry name" value="ThiF_NAD_FAD-bd"/>
</dbReference>
<dbReference type="InterPro" id="IPR033127">
    <property type="entry name" value="UBQ-activ_enz_E1_Cys_AS"/>
</dbReference>
<dbReference type="Gene3D" id="3.40.50.12550">
    <property type="entry name" value="Ubiquitin-activating enzyme E1, inactive adenylation domain, subdomain 2"/>
    <property type="match status" value="1"/>
</dbReference>
<feature type="compositionally biased region" description="Polar residues" evidence="8">
    <location>
        <begin position="84"/>
        <end position="94"/>
    </location>
</feature>
<keyword evidence="5" id="KW-0833">Ubl conjugation pathway</keyword>
<dbReference type="PANTHER" id="PTHR10953">
    <property type="entry name" value="UBIQUITIN-ACTIVATING ENZYME E1"/>
    <property type="match status" value="1"/>
</dbReference>
<evidence type="ECO:0000256" key="4">
    <source>
        <dbReference type="ARBA" id="ARBA00022741"/>
    </source>
</evidence>
<dbReference type="GO" id="GO:0016567">
    <property type="term" value="P:protein ubiquitination"/>
    <property type="evidence" value="ECO:0007669"/>
    <property type="project" value="UniProtKB-UniPathway"/>
</dbReference>
<feature type="region of interest" description="Disordered" evidence="8">
    <location>
        <begin position="23"/>
        <end position="44"/>
    </location>
</feature>
<evidence type="ECO:0000313" key="12">
    <source>
        <dbReference type="Proteomes" id="UP000266841"/>
    </source>
</evidence>
<dbReference type="PROSITE" id="PS00865">
    <property type="entry name" value="UBIQUITIN_ACTIVAT_2"/>
    <property type="match status" value="1"/>
</dbReference>
<accession>K0RNA4</accession>
<dbReference type="UniPathway" id="UPA00143"/>
<evidence type="ECO:0000256" key="7">
    <source>
        <dbReference type="PROSITE-ProRule" id="PRU10132"/>
    </source>
</evidence>
<dbReference type="InterPro" id="IPR042302">
    <property type="entry name" value="E1_FCCH_sf"/>
</dbReference>
<dbReference type="Gene3D" id="3.50.50.80">
    <property type="entry name" value="Ubiquitin-activating enzyme E1, inactive adenylation domain, subdomain 1"/>
    <property type="match status" value="1"/>
</dbReference>
<keyword evidence="3" id="KW-0436">Ligase</keyword>
<proteinExistence type="inferred from homology"/>
<feature type="domain" description="Ubiquitin-activating enzyme E1 C-terminal" evidence="10">
    <location>
        <begin position="1122"/>
        <end position="1284"/>
    </location>
</feature>
<dbReference type="GO" id="GO:0019948">
    <property type="term" value="F:SUMO activating enzyme activity"/>
    <property type="evidence" value="ECO:0007669"/>
    <property type="project" value="TreeGrafter"/>
</dbReference>
<dbReference type="GO" id="GO:0016925">
    <property type="term" value="P:protein sumoylation"/>
    <property type="evidence" value="ECO:0007669"/>
    <property type="project" value="TreeGrafter"/>
</dbReference>
<dbReference type="EMBL" id="AGNL01037251">
    <property type="protein sequence ID" value="EJK53689.1"/>
    <property type="molecule type" value="Genomic_DNA"/>
</dbReference>
<dbReference type="GO" id="GO:0005524">
    <property type="term" value="F:ATP binding"/>
    <property type="evidence" value="ECO:0007669"/>
    <property type="project" value="UniProtKB-KW"/>
</dbReference>
<feature type="region of interest" description="Disordered" evidence="8">
    <location>
        <begin position="254"/>
        <end position="279"/>
    </location>
</feature>
<feature type="active site" description="Glycyl thioester intermediate" evidence="7">
    <location>
        <position position="796"/>
    </location>
</feature>
<evidence type="ECO:0000256" key="8">
    <source>
        <dbReference type="SAM" id="MobiDB-lite"/>
    </source>
</evidence>
<dbReference type="Pfam" id="PF10585">
    <property type="entry name" value="UBA_E1_SCCH"/>
    <property type="match status" value="1"/>
</dbReference>
<feature type="region of interest" description="Disordered" evidence="8">
    <location>
        <begin position="1231"/>
        <end position="1252"/>
    </location>
</feature>
<dbReference type="OrthoDB" id="10252231at2759"/>
<evidence type="ECO:0000256" key="9">
    <source>
        <dbReference type="SAM" id="SignalP"/>
    </source>
</evidence>
<gene>
    <name evidence="11" type="ORF">THAOC_26819</name>
</gene>
<dbReference type="GO" id="GO:0005737">
    <property type="term" value="C:cytoplasm"/>
    <property type="evidence" value="ECO:0007669"/>
    <property type="project" value="TreeGrafter"/>
</dbReference>